<keyword evidence="9" id="KW-1185">Reference proteome</keyword>
<dbReference type="RefSeq" id="WP_345716098.1">
    <property type="nucleotide sequence ID" value="NZ_BAABFP010000004.1"/>
</dbReference>
<gene>
    <name evidence="8" type="ORF">ACFQDO_09155</name>
</gene>
<feature type="transmembrane region" description="Helical" evidence="7">
    <location>
        <begin position="464"/>
        <end position="482"/>
    </location>
</feature>
<evidence type="ECO:0000313" key="8">
    <source>
        <dbReference type="EMBL" id="MFC6007294.1"/>
    </source>
</evidence>
<dbReference type="PANTHER" id="PTHR22913:SF12">
    <property type="entry name" value="MANNURONAN SYNTHASE"/>
    <property type="match status" value="1"/>
</dbReference>
<sequence length="485" mass="54466">MFIAILEMRHTITDHGHLYLFSAFVALTWAIWALKVALSWRYRPWIAPYEVSTSVVIPVVDEPVDLFAEVLTRIVEQQPTEVIVVINGRRNPVLEQVCEQFAPLVQWTWTPVAGKRNAVLLGTEASVGDVVVLVDSDTIWTTDTLPELVKPFADPAVGGVTTRQRILEPERGFLTRWADWMENSRALYSMPAQSVLGSVGCLPGRTIAFRRTVLLDSMQDFMTQQFLGVFLEVSDDRTLTNLALKRGFKTVYQSTSLVYTDAPTELRKMRKQQLRWSRGSQYNTLRMLPWMLVHTPFLAFFFLADIILPFLLLVVVIAWGVRLATHTGQNLYVGLLHLHDRWVSIVAIVLLTILMSTLSMALRQIRHIEERPVDLLLMPVYTVFSSVFLMPLRMYGFLRLGHIGGWGTRADAYVADQGEATSGSDVRPGREHPEGLTSSPALAARLPTSPLRSPRSQPGDPRALVTYLIAVAAVTLGVLYDAQLV</sequence>
<dbReference type="InterPro" id="IPR029044">
    <property type="entry name" value="Nucleotide-diphossugar_trans"/>
</dbReference>
<dbReference type="Proteomes" id="UP001596189">
    <property type="component" value="Unassembled WGS sequence"/>
</dbReference>
<keyword evidence="4" id="KW-0808">Transferase</keyword>
<feature type="transmembrane region" description="Helical" evidence="7">
    <location>
        <begin position="341"/>
        <end position="361"/>
    </location>
</feature>
<evidence type="ECO:0000256" key="7">
    <source>
        <dbReference type="SAM" id="Phobius"/>
    </source>
</evidence>
<protein>
    <submittedName>
        <fullName evidence="8">Glycosyltransferase family 2 protein</fullName>
    </submittedName>
</protein>
<dbReference type="PANTHER" id="PTHR22913">
    <property type="entry name" value="HYALURONAN SYNTHASE"/>
    <property type="match status" value="1"/>
</dbReference>
<evidence type="ECO:0000256" key="2">
    <source>
        <dbReference type="ARBA" id="ARBA00022475"/>
    </source>
</evidence>
<keyword evidence="3" id="KW-0328">Glycosyltransferase</keyword>
<feature type="transmembrane region" description="Helical" evidence="7">
    <location>
        <begin position="373"/>
        <end position="392"/>
    </location>
</feature>
<feature type="transmembrane region" description="Helical" evidence="7">
    <location>
        <begin position="18"/>
        <end position="38"/>
    </location>
</feature>
<comment type="subcellular location">
    <subcellularLocation>
        <location evidence="1">Cell membrane</location>
    </subcellularLocation>
</comment>
<evidence type="ECO:0000256" key="4">
    <source>
        <dbReference type="ARBA" id="ARBA00022679"/>
    </source>
</evidence>
<keyword evidence="7" id="KW-0812">Transmembrane</keyword>
<dbReference type="CDD" id="cd06434">
    <property type="entry name" value="GT2_HAS"/>
    <property type="match status" value="1"/>
</dbReference>
<keyword evidence="5 7" id="KW-0472">Membrane</keyword>
<evidence type="ECO:0000256" key="1">
    <source>
        <dbReference type="ARBA" id="ARBA00004236"/>
    </source>
</evidence>
<keyword evidence="7" id="KW-1133">Transmembrane helix</keyword>
<reference evidence="9" key="1">
    <citation type="journal article" date="2019" name="Int. J. Syst. Evol. Microbiol.">
        <title>The Global Catalogue of Microorganisms (GCM) 10K type strain sequencing project: providing services to taxonomists for standard genome sequencing and annotation.</title>
        <authorList>
            <consortium name="The Broad Institute Genomics Platform"/>
            <consortium name="The Broad Institute Genome Sequencing Center for Infectious Disease"/>
            <person name="Wu L."/>
            <person name="Ma J."/>
        </authorList>
    </citation>
    <scope>NUCLEOTIDE SEQUENCE [LARGE SCALE GENOMIC DNA]</scope>
    <source>
        <strain evidence="9">KACC 14249</strain>
    </source>
</reference>
<evidence type="ECO:0000256" key="6">
    <source>
        <dbReference type="SAM" id="MobiDB-lite"/>
    </source>
</evidence>
<name>A0ABW1JDN4_9ACTN</name>
<dbReference type="EMBL" id="JBHSRD010000003">
    <property type="protein sequence ID" value="MFC6007294.1"/>
    <property type="molecule type" value="Genomic_DNA"/>
</dbReference>
<comment type="caution">
    <text evidence="8">The sequence shown here is derived from an EMBL/GenBank/DDBJ whole genome shotgun (WGS) entry which is preliminary data.</text>
</comment>
<evidence type="ECO:0000256" key="3">
    <source>
        <dbReference type="ARBA" id="ARBA00022676"/>
    </source>
</evidence>
<evidence type="ECO:0000313" key="9">
    <source>
        <dbReference type="Proteomes" id="UP001596189"/>
    </source>
</evidence>
<keyword evidence="2" id="KW-1003">Cell membrane</keyword>
<accession>A0ABW1JDN4</accession>
<dbReference type="SUPFAM" id="SSF53448">
    <property type="entry name" value="Nucleotide-diphospho-sugar transferases"/>
    <property type="match status" value="1"/>
</dbReference>
<evidence type="ECO:0000256" key="5">
    <source>
        <dbReference type="ARBA" id="ARBA00023136"/>
    </source>
</evidence>
<dbReference type="Gene3D" id="3.90.550.10">
    <property type="entry name" value="Spore Coat Polysaccharide Biosynthesis Protein SpsA, Chain A"/>
    <property type="match status" value="1"/>
</dbReference>
<organism evidence="8 9">
    <name type="scientific">Angustibacter luteus</name>
    <dbReference type="NCBI Taxonomy" id="658456"/>
    <lineage>
        <taxon>Bacteria</taxon>
        <taxon>Bacillati</taxon>
        <taxon>Actinomycetota</taxon>
        <taxon>Actinomycetes</taxon>
        <taxon>Kineosporiales</taxon>
        <taxon>Kineosporiaceae</taxon>
    </lineage>
</organism>
<feature type="transmembrane region" description="Helical" evidence="7">
    <location>
        <begin position="297"/>
        <end position="321"/>
    </location>
</feature>
<feature type="region of interest" description="Disordered" evidence="6">
    <location>
        <begin position="420"/>
        <end position="440"/>
    </location>
</feature>
<dbReference type="Pfam" id="PF13641">
    <property type="entry name" value="Glyco_tranf_2_3"/>
    <property type="match status" value="1"/>
</dbReference>
<proteinExistence type="predicted"/>